<keyword evidence="4" id="KW-0677">Repeat</keyword>
<dbReference type="FunFam" id="2.20.100.10:FF:000005">
    <property type="entry name" value="ADAM metallopeptidase with thrombospondin type 1 motif 9"/>
    <property type="match status" value="1"/>
</dbReference>
<evidence type="ECO:0000256" key="5">
    <source>
        <dbReference type="ARBA" id="ARBA00022741"/>
    </source>
</evidence>
<evidence type="ECO:0000259" key="8">
    <source>
        <dbReference type="PROSITE" id="PS50022"/>
    </source>
</evidence>
<dbReference type="SUPFAM" id="SSF52540">
    <property type="entry name" value="P-loop containing nucleoside triphosphate hydrolases"/>
    <property type="match status" value="2"/>
</dbReference>
<dbReference type="InterPro" id="IPR003959">
    <property type="entry name" value="ATPase_AAA_core"/>
</dbReference>
<dbReference type="GO" id="GO:0016887">
    <property type="term" value="F:ATP hydrolysis activity"/>
    <property type="evidence" value="ECO:0007669"/>
    <property type="project" value="InterPro"/>
</dbReference>
<dbReference type="InterPro" id="IPR000421">
    <property type="entry name" value="FA58C"/>
</dbReference>
<reference evidence="9" key="1">
    <citation type="submission" date="2021-02" db="EMBL/GenBank/DDBJ databases">
        <authorList>
            <person name="Dougan E. K."/>
            <person name="Rhodes N."/>
            <person name="Thang M."/>
            <person name="Chan C."/>
        </authorList>
    </citation>
    <scope>NUCLEOTIDE SEQUENCE</scope>
</reference>
<dbReference type="InterPro" id="IPR050168">
    <property type="entry name" value="AAA_ATPase_domain"/>
</dbReference>
<dbReference type="InterPro" id="IPR008979">
    <property type="entry name" value="Galactose-bd-like_sf"/>
</dbReference>
<dbReference type="Pfam" id="PF19030">
    <property type="entry name" value="TSP1_ADAMTS"/>
    <property type="match status" value="1"/>
</dbReference>
<sequence>MAFHLRCIVVFGASCACCAFNIDAGFTCRASSNEYACGFALDRNITSAWASDGPAPQWLEARVADGTYATLGSYAVTAVLGRPDLAPTSWRLEGMEPGSTQRQILDEVHDKTWQEGTTHIRELGGFSSWRSFVLTMLAGTGAQVAIAELQLMPKLDYAFEISHWTSCSATCGGGSQERTVVCRGEDGVSYSDNRCTTGEPPARSRACGTSICACQGGLACSAPCSSSSAATADLGCGVLVDGAALTAWTSAGPAPQWLSFDLGKVRELEAFSVTAGVCTICTSLQGPSMISLEARSSEDAGWLQLRSPFSVGAVWSSGETRRWNLHDGSNTFRFWRLNFLDTFGGSAYPVHVAEVGLYPPPATYRLVTGSWGACDPLGGSGACGLGVSRRTVTCFDDEDYPHPVELCEDGVETPTEQGCTVDCPELVVSSASAHPHFFGILRSLLLRVGGFDAAIDSILRLASSILQGEAAARALLLKGPPGSGKTYLATVFAESVGFEPGLEGDCPFVLHGQVNREVQTFRKTLAASTARARQRAGAKQRPTLEALLLEGAELALEKGNIDDDESTSQEAQLSPKEVLSEILCQEMQAWHRDHLPIILLIPWPSSRSEPLELCVPGAIEGSVVLPVPLGWKQREAVLRVCLQNLDVDDDDDNSSRALLPWLTDVTAGFLPSDLVGLCRAAAMSAVSASNKGARPTLSKPHFQSARALLDPAPTRGTCAVKPEISRLVEAFCPGLDAVVGQPEAVGTLREMVIQPFSCMQKEKACSMEPPIGVLLSGNPGSGKTFLAAQLAAELSAHLFNASPADLLASRVGDAEKHLAALFRSARGCAPSIIVLEDIENLAPAAAGGPSDSSTETAVSAETCIAYVLRNELDTIKARRQEHKQVRAGQVYSPQASEALVLVIGTTATPHQLPPWLCVPHRFSMHIRLEPHLTHKDVLTLMHRHLGSQTSTQPGVEVLEALAKVGYADVVAACRAAATTALRRVISRGEMDGMADGSKIDVRVSPRDLQQAIGRLSDVKNSNREAKSAGSA</sequence>
<dbReference type="InterPro" id="IPR000884">
    <property type="entry name" value="TSP1_rpt"/>
</dbReference>
<proteinExistence type="predicted"/>
<dbReference type="Gene3D" id="2.60.120.260">
    <property type="entry name" value="Galactose-binding domain-like"/>
    <property type="match status" value="1"/>
</dbReference>
<dbReference type="Gene3D" id="2.20.100.10">
    <property type="entry name" value="Thrombospondin type-1 (TSP1) repeat"/>
    <property type="match status" value="1"/>
</dbReference>
<evidence type="ECO:0000256" key="6">
    <source>
        <dbReference type="ARBA" id="ARBA00022840"/>
    </source>
</evidence>
<gene>
    <name evidence="9" type="ORF">SNAT2548_LOCUS22559</name>
</gene>
<feature type="domain" description="F5/8 type C" evidence="8">
    <location>
        <begin position="207"/>
        <end position="274"/>
    </location>
</feature>
<keyword evidence="5" id="KW-0547">Nucleotide-binding</keyword>
<name>A0A812R0V7_9DINO</name>
<dbReference type="Gene3D" id="3.40.50.300">
    <property type="entry name" value="P-loop containing nucleotide triphosphate hydrolases"/>
    <property type="match status" value="2"/>
</dbReference>
<dbReference type="AlphaFoldDB" id="A0A812R0V7"/>
<dbReference type="PANTHER" id="PTHR23077:SF171">
    <property type="entry name" value="NUCLEAR VALOSIN-CONTAINING PROTEIN-LIKE"/>
    <property type="match status" value="1"/>
</dbReference>
<keyword evidence="10" id="KW-1185">Reference proteome</keyword>
<evidence type="ECO:0000313" key="10">
    <source>
        <dbReference type="Proteomes" id="UP000604046"/>
    </source>
</evidence>
<dbReference type="PANTHER" id="PTHR23077">
    <property type="entry name" value="AAA-FAMILY ATPASE"/>
    <property type="match status" value="1"/>
</dbReference>
<dbReference type="PROSITE" id="PS50022">
    <property type="entry name" value="FA58C_3"/>
    <property type="match status" value="1"/>
</dbReference>
<organism evidence="9 10">
    <name type="scientific">Symbiodinium natans</name>
    <dbReference type="NCBI Taxonomy" id="878477"/>
    <lineage>
        <taxon>Eukaryota</taxon>
        <taxon>Sar</taxon>
        <taxon>Alveolata</taxon>
        <taxon>Dinophyceae</taxon>
        <taxon>Suessiales</taxon>
        <taxon>Symbiodiniaceae</taxon>
        <taxon>Symbiodinium</taxon>
    </lineage>
</organism>
<evidence type="ECO:0000256" key="1">
    <source>
        <dbReference type="ARBA" id="ARBA00004613"/>
    </source>
</evidence>
<evidence type="ECO:0000256" key="4">
    <source>
        <dbReference type="ARBA" id="ARBA00022737"/>
    </source>
</evidence>
<keyword evidence="6" id="KW-0067">ATP-binding</keyword>
<dbReference type="Proteomes" id="UP000604046">
    <property type="component" value="Unassembled WGS sequence"/>
</dbReference>
<keyword evidence="2" id="KW-0964">Secreted</keyword>
<dbReference type="PROSITE" id="PS51257">
    <property type="entry name" value="PROKAR_LIPOPROTEIN"/>
    <property type="match status" value="1"/>
</dbReference>
<evidence type="ECO:0000256" key="7">
    <source>
        <dbReference type="SAM" id="SignalP"/>
    </source>
</evidence>
<keyword evidence="3 7" id="KW-0732">Signal</keyword>
<dbReference type="PROSITE" id="PS50092">
    <property type="entry name" value="TSP1"/>
    <property type="match status" value="1"/>
</dbReference>
<dbReference type="SUPFAM" id="SSF49785">
    <property type="entry name" value="Galactose-binding domain-like"/>
    <property type="match status" value="1"/>
</dbReference>
<dbReference type="GO" id="GO:0005576">
    <property type="term" value="C:extracellular region"/>
    <property type="evidence" value="ECO:0007669"/>
    <property type="project" value="UniProtKB-SubCell"/>
</dbReference>
<evidence type="ECO:0000256" key="3">
    <source>
        <dbReference type="ARBA" id="ARBA00022729"/>
    </source>
</evidence>
<feature type="chain" id="PRO_5032806353" description="F5/8 type C domain-containing protein" evidence="7">
    <location>
        <begin position="20"/>
        <end position="1031"/>
    </location>
</feature>
<dbReference type="OrthoDB" id="412680at2759"/>
<dbReference type="SMART" id="SM00209">
    <property type="entry name" value="TSP1"/>
    <property type="match status" value="2"/>
</dbReference>
<comment type="caution">
    <text evidence="9">The sequence shown here is derived from an EMBL/GenBank/DDBJ whole genome shotgun (WGS) entry which is preliminary data.</text>
</comment>
<accession>A0A812R0V7</accession>
<protein>
    <recommendedName>
        <fullName evidence="8">F5/8 type C domain-containing protein</fullName>
    </recommendedName>
</protein>
<dbReference type="SMART" id="SM00382">
    <property type="entry name" value="AAA"/>
    <property type="match status" value="2"/>
</dbReference>
<dbReference type="InterPro" id="IPR027417">
    <property type="entry name" value="P-loop_NTPase"/>
</dbReference>
<evidence type="ECO:0000256" key="2">
    <source>
        <dbReference type="ARBA" id="ARBA00022525"/>
    </source>
</evidence>
<dbReference type="Pfam" id="PF00004">
    <property type="entry name" value="AAA"/>
    <property type="match status" value="1"/>
</dbReference>
<dbReference type="InterPro" id="IPR036383">
    <property type="entry name" value="TSP1_rpt_sf"/>
</dbReference>
<dbReference type="InterPro" id="IPR003593">
    <property type="entry name" value="AAA+_ATPase"/>
</dbReference>
<feature type="signal peptide" evidence="7">
    <location>
        <begin position="1"/>
        <end position="19"/>
    </location>
</feature>
<dbReference type="Gene3D" id="1.10.8.60">
    <property type="match status" value="2"/>
</dbReference>
<comment type="subcellular location">
    <subcellularLocation>
        <location evidence="1">Secreted</location>
    </subcellularLocation>
</comment>
<dbReference type="EMBL" id="CAJNDS010002292">
    <property type="protein sequence ID" value="CAE7414923.1"/>
    <property type="molecule type" value="Genomic_DNA"/>
</dbReference>
<evidence type="ECO:0000313" key="9">
    <source>
        <dbReference type="EMBL" id="CAE7414923.1"/>
    </source>
</evidence>
<dbReference type="SUPFAM" id="SSF82895">
    <property type="entry name" value="TSP-1 type 1 repeat"/>
    <property type="match status" value="1"/>
</dbReference>
<dbReference type="CDD" id="cd19481">
    <property type="entry name" value="RecA-like_protease"/>
    <property type="match status" value="1"/>
</dbReference>
<dbReference type="GO" id="GO:0005524">
    <property type="term" value="F:ATP binding"/>
    <property type="evidence" value="ECO:0007669"/>
    <property type="project" value="UniProtKB-KW"/>
</dbReference>